<dbReference type="RefSeq" id="WP_242151234.1">
    <property type="nucleotide sequence ID" value="NZ_CP093379.1"/>
</dbReference>
<evidence type="ECO:0000256" key="2">
    <source>
        <dbReference type="ARBA" id="ARBA00022475"/>
    </source>
</evidence>
<evidence type="ECO:0000256" key="4">
    <source>
        <dbReference type="ARBA" id="ARBA00022989"/>
    </source>
</evidence>
<evidence type="ECO:0000256" key="5">
    <source>
        <dbReference type="ARBA" id="ARBA00023136"/>
    </source>
</evidence>
<protein>
    <submittedName>
        <fullName evidence="7">Branched-chain amino acid ABC transporter permease</fullName>
    </submittedName>
</protein>
<feature type="transmembrane region" description="Helical" evidence="6">
    <location>
        <begin position="288"/>
        <end position="310"/>
    </location>
</feature>
<comment type="subcellular location">
    <subcellularLocation>
        <location evidence="1">Cell inner membrane</location>
        <topology evidence="1">Multi-pass membrane protein</topology>
    </subcellularLocation>
</comment>
<keyword evidence="4 6" id="KW-1133">Transmembrane helix</keyword>
<dbReference type="InterPro" id="IPR001851">
    <property type="entry name" value="ABC_transp_permease"/>
</dbReference>
<evidence type="ECO:0000256" key="1">
    <source>
        <dbReference type="ARBA" id="ARBA00004429"/>
    </source>
</evidence>
<feature type="transmembrane region" description="Helical" evidence="6">
    <location>
        <begin position="159"/>
        <end position="179"/>
    </location>
</feature>
<evidence type="ECO:0000313" key="8">
    <source>
        <dbReference type="Proteomes" id="UP000829542"/>
    </source>
</evidence>
<accession>A0ABY3X724</accession>
<keyword evidence="2" id="KW-1003">Cell membrane</keyword>
<feature type="transmembrane region" description="Helical" evidence="6">
    <location>
        <begin position="58"/>
        <end position="76"/>
    </location>
</feature>
<dbReference type="InterPro" id="IPR043428">
    <property type="entry name" value="LivM-like"/>
</dbReference>
<feature type="transmembrane region" description="Helical" evidence="6">
    <location>
        <begin position="82"/>
        <end position="103"/>
    </location>
</feature>
<organism evidence="7 8">
    <name type="scientific">Ignatzschineria rhizosphaerae</name>
    <dbReference type="NCBI Taxonomy" id="2923279"/>
    <lineage>
        <taxon>Bacteria</taxon>
        <taxon>Pseudomonadati</taxon>
        <taxon>Pseudomonadota</taxon>
        <taxon>Gammaproteobacteria</taxon>
        <taxon>Cardiobacteriales</taxon>
        <taxon>Ignatzschineriaceae</taxon>
        <taxon>Ignatzschineria</taxon>
    </lineage>
</organism>
<feature type="transmembrane region" description="Helical" evidence="6">
    <location>
        <begin position="212"/>
        <end position="231"/>
    </location>
</feature>
<feature type="transmembrane region" description="Helical" evidence="6">
    <location>
        <begin position="7"/>
        <end position="25"/>
    </location>
</feature>
<gene>
    <name evidence="7" type="ORF">MMG00_03045</name>
</gene>
<proteinExistence type="predicted"/>
<keyword evidence="3 6" id="KW-0812">Transmembrane</keyword>
<dbReference type="PANTHER" id="PTHR30482">
    <property type="entry name" value="HIGH-AFFINITY BRANCHED-CHAIN AMINO ACID TRANSPORT SYSTEM PERMEASE"/>
    <property type="match status" value="1"/>
</dbReference>
<evidence type="ECO:0000256" key="3">
    <source>
        <dbReference type="ARBA" id="ARBA00022692"/>
    </source>
</evidence>
<reference evidence="7 8" key="1">
    <citation type="submission" date="2022-03" db="EMBL/GenBank/DDBJ databases">
        <title>Ignatzschineria rhizosphaerae HR5S32.</title>
        <authorList>
            <person name="Sun J.Q."/>
            <person name="Feng J.Y."/>
        </authorList>
    </citation>
    <scope>NUCLEOTIDE SEQUENCE [LARGE SCALE GENOMIC DNA]</scope>
    <source>
        <strain evidence="7 8">HR5S32</strain>
    </source>
</reference>
<dbReference type="EMBL" id="CP093379">
    <property type="protein sequence ID" value="UNM96847.1"/>
    <property type="molecule type" value="Genomic_DNA"/>
</dbReference>
<dbReference type="PANTHER" id="PTHR30482:SF20">
    <property type="entry name" value="HIGH-AFFINITY BRANCHED-CHAIN AMINO ACID TRANSPORT SYSTEM PERMEASE PROTEIN LIVM"/>
    <property type="match status" value="1"/>
</dbReference>
<sequence length="319" mass="34386">MINRKQVVLGIITLLIGYLILPVIFRNNYYILSSLIAALTIGGIATAWSLLSNLGGMMSFGHAGFFGVGAYASAILSMQYGIPIFMSILLAAAFTAFISIAMMPALKLSGPYFALSLLAYAHIFRIIATEWRGMTGGAGGITGIPPLPTIFGIDFSSNVMSYLLILTIVTAFVGIYYLISKSNYGLALKAMGESETATRVVGVNSLWLKASMLLVSAFMTGIIGAFSAHYINYLEPMFAFDADWTLIPIIAAICGGYRTLTGPVVGAIIIYLLDQLVFKNIIQTGHQILLGGLLIIMIIYRPSGIVGLIFRKNREVKHA</sequence>
<feature type="transmembrane region" description="Helical" evidence="6">
    <location>
        <begin position="31"/>
        <end position="51"/>
    </location>
</feature>
<name>A0ABY3X724_9GAMM</name>
<dbReference type="Pfam" id="PF02653">
    <property type="entry name" value="BPD_transp_2"/>
    <property type="match status" value="1"/>
</dbReference>
<keyword evidence="5 6" id="KW-0472">Membrane</keyword>
<dbReference type="CDD" id="cd06581">
    <property type="entry name" value="TM_PBP1_LivM_like"/>
    <property type="match status" value="1"/>
</dbReference>
<evidence type="ECO:0000256" key="6">
    <source>
        <dbReference type="SAM" id="Phobius"/>
    </source>
</evidence>
<keyword evidence="8" id="KW-1185">Reference proteome</keyword>
<evidence type="ECO:0000313" key="7">
    <source>
        <dbReference type="EMBL" id="UNM96847.1"/>
    </source>
</evidence>
<dbReference type="Proteomes" id="UP000829542">
    <property type="component" value="Chromosome"/>
</dbReference>
<feature type="transmembrane region" description="Helical" evidence="6">
    <location>
        <begin position="110"/>
        <end position="128"/>
    </location>
</feature>